<dbReference type="CDD" id="cd07505">
    <property type="entry name" value="HAD_BPGM-like"/>
    <property type="match status" value="1"/>
</dbReference>
<dbReference type="SFLD" id="SFLDG01135">
    <property type="entry name" value="C1.5.6:_HAD__Beta-PGM__Phospha"/>
    <property type="match status" value="1"/>
</dbReference>
<organism evidence="6 7">
    <name type="scientific">Pseudopedobacter saltans</name>
    <dbReference type="NCBI Taxonomy" id="151895"/>
    <lineage>
        <taxon>Bacteria</taxon>
        <taxon>Pseudomonadati</taxon>
        <taxon>Bacteroidota</taxon>
        <taxon>Sphingobacteriia</taxon>
        <taxon>Sphingobacteriales</taxon>
        <taxon>Sphingobacteriaceae</taxon>
        <taxon>Pseudopedobacter</taxon>
    </lineage>
</organism>
<reference evidence="6 7" key="1">
    <citation type="submission" date="2017-11" db="EMBL/GenBank/DDBJ databases">
        <title>Infants hospitalized years apart are colonized by the same room-sourced microbial strains.</title>
        <authorList>
            <person name="Brooks B."/>
            <person name="Olm M.R."/>
            <person name="Firek B.A."/>
            <person name="Baker R."/>
            <person name="Thomas B.C."/>
            <person name="Morowitz M.J."/>
            <person name="Banfield J.F."/>
        </authorList>
    </citation>
    <scope>NUCLEOTIDE SEQUENCE [LARGE SCALE GENOMIC DNA]</scope>
    <source>
        <strain evidence="6">S2_009_000_R2_76</strain>
    </source>
</reference>
<dbReference type="NCBIfam" id="TIGR01549">
    <property type="entry name" value="HAD-SF-IA-v1"/>
    <property type="match status" value="1"/>
</dbReference>
<evidence type="ECO:0000256" key="3">
    <source>
        <dbReference type="ARBA" id="ARBA00022723"/>
    </source>
</evidence>
<dbReference type="InterPro" id="IPR023214">
    <property type="entry name" value="HAD_sf"/>
</dbReference>
<dbReference type="EMBL" id="QFOI01000117">
    <property type="protein sequence ID" value="PZP49310.1"/>
    <property type="molecule type" value="Genomic_DNA"/>
</dbReference>
<dbReference type="PANTHER" id="PTHR46193">
    <property type="entry name" value="6-PHOSPHOGLUCONATE PHOSPHATASE"/>
    <property type="match status" value="1"/>
</dbReference>
<evidence type="ECO:0000256" key="5">
    <source>
        <dbReference type="ARBA" id="ARBA00023277"/>
    </source>
</evidence>
<dbReference type="Gene3D" id="3.40.50.1000">
    <property type="entry name" value="HAD superfamily/HAD-like"/>
    <property type="match status" value="1"/>
</dbReference>
<evidence type="ECO:0000313" key="7">
    <source>
        <dbReference type="Proteomes" id="UP000249645"/>
    </source>
</evidence>
<dbReference type="InterPro" id="IPR051600">
    <property type="entry name" value="Beta-PGM-like"/>
</dbReference>
<name>A0A2W5F6P9_9SPHI</name>
<evidence type="ECO:0000256" key="2">
    <source>
        <dbReference type="ARBA" id="ARBA00006171"/>
    </source>
</evidence>
<evidence type="ECO:0000313" key="6">
    <source>
        <dbReference type="EMBL" id="PZP49310.1"/>
    </source>
</evidence>
<dbReference type="SUPFAM" id="SSF56784">
    <property type="entry name" value="HAD-like"/>
    <property type="match status" value="1"/>
</dbReference>
<dbReference type="GO" id="GO:0046872">
    <property type="term" value="F:metal ion binding"/>
    <property type="evidence" value="ECO:0007669"/>
    <property type="project" value="UniProtKB-KW"/>
</dbReference>
<keyword evidence="3" id="KW-0479">Metal-binding</keyword>
<sequence length="219" mass="24714">MRPAAFLFDMNGTMIDDMHYHQKAWYDIFTKELGSDISEEAAKHEMYGKNAEVLERVFGKNRFTAEEIADIENRKELRYQEVFRPHLQLLPGLSDFLQKAKDNHIALAISTAAPQTNIDYVLDNITILKSYFPVVVGADNVKASKPDPEVFLKCAEELAVNPADCIVLEDSPKGVEAARNGGMKAIVLLTFHEPEDFTGLDNILMMVKDYNDPQLTSLF</sequence>
<accession>A0A2W5F6P9</accession>
<dbReference type="InterPro" id="IPR041492">
    <property type="entry name" value="HAD_2"/>
</dbReference>
<evidence type="ECO:0000256" key="4">
    <source>
        <dbReference type="ARBA" id="ARBA00022842"/>
    </source>
</evidence>
<proteinExistence type="inferred from homology"/>
<dbReference type="Proteomes" id="UP000249645">
    <property type="component" value="Unassembled WGS sequence"/>
</dbReference>
<keyword evidence="4" id="KW-0460">Magnesium</keyword>
<dbReference type="Gene3D" id="1.10.150.240">
    <property type="entry name" value="Putative phosphatase, domain 2"/>
    <property type="match status" value="1"/>
</dbReference>
<dbReference type="GO" id="GO:0003824">
    <property type="term" value="F:catalytic activity"/>
    <property type="evidence" value="ECO:0007669"/>
    <property type="project" value="UniProtKB-ARBA"/>
</dbReference>
<comment type="similarity">
    <text evidence="2">Belongs to the HAD-like hydrolase superfamily. CbbY/CbbZ/Gph/YieH family.</text>
</comment>
<dbReference type="PANTHER" id="PTHR46193:SF18">
    <property type="entry name" value="HEXITOL PHOSPHATASE B"/>
    <property type="match status" value="1"/>
</dbReference>
<comment type="cofactor">
    <cofactor evidence="1">
        <name>Mg(2+)</name>
        <dbReference type="ChEBI" id="CHEBI:18420"/>
    </cofactor>
</comment>
<comment type="caution">
    <text evidence="6">The sequence shown here is derived from an EMBL/GenBank/DDBJ whole genome shotgun (WGS) entry which is preliminary data.</text>
</comment>
<keyword evidence="5" id="KW-0119">Carbohydrate metabolism</keyword>
<protein>
    <submittedName>
        <fullName evidence="6">Haloacid dehalogenase</fullName>
    </submittedName>
</protein>
<dbReference type="Pfam" id="PF13419">
    <property type="entry name" value="HAD_2"/>
    <property type="match status" value="1"/>
</dbReference>
<dbReference type="SFLD" id="SFLDG01129">
    <property type="entry name" value="C1.5:_HAD__Beta-PGM__Phosphata"/>
    <property type="match status" value="1"/>
</dbReference>
<gene>
    <name evidence="6" type="ORF">DI598_08155</name>
</gene>
<dbReference type="AlphaFoldDB" id="A0A2W5F6P9"/>
<dbReference type="InterPro" id="IPR036412">
    <property type="entry name" value="HAD-like_sf"/>
</dbReference>
<dbReference type="NCBIfam" id="TIGR01509">
    <property type="entry name" value="HAD-SF-IA-v3"/>
    <property type="match status" value="1"/>
</dbReference>
<dbReference type="SFLD" id="SFLDS00003">
    <property type="entry name" value="Haloacid_Dehalogenase"/>
    <property type="match status" value="1"/>
</dbReference>
<evidence type="ECO:0000256" key="1">
    <source>
        <dbReference type="ARBA" id="ARBA00001946"/>
    </source>
</evidence>
<dbReference type="InterPro" id="IPR023198">
    <property type="entry name" value="PGP-like_dom2"/>
</dbReference>
<dbReference type="InterPro" id="IPR006439">
    <property type="entry name" value="HAD-SF_hydro_IA"/>
</dbReference>